<dbReference type="Proteomes" id="UP000620559">
    <property type="component" value="Unassembled WGS sequence"/>
</dbReference>
<dbReference type="InterPro" id="IPR003709">
    <property type="entry name" value="VanY-like_core_dom"/>
</dbReference>
<proteinExistence type="predicted"/>
<keyword evidence="4" id="KW-1185">Reference proteome</keyword>
<dbReference type="InterPro" id="IPR009045">
    <property type="entry name" value="Zn_M74/Hedgehog-like"/>
</dbReference>
<sequence>MNNEFSEEVQNSTPSEIREDIPQALRDTPDAVPKLGLNPSFLAIAGVTGFVLLAAISGLIFYLAAPKNTVEPQPSPSDSLSPTTQNTDSVKKKALLGHLEYPEAPESEIVAINANGRVRLRASAGQKFEQMVKDARKAGIRLVPISGFRSIQEQEQLFFKVGAKRNQTPAQRASVSAPPGHSEHHTGYAVDIGDGAVPATNLSENFENTQAFKWLEANAARYGFELSFPKDNSQGVSYEPWHWRFVGDRDSLETFYKSRDIKPVPTPES</sequence>
<dbReference type="SUPFAM" id="SSF55166">
    <property type="entry name" value="Hedgehog/DD-peptidase"/>
    <property type="match status" value="1"/>
</dbReference>
<dbReference type="InterPro" id="IPR052179">
    <property type="entry name" value="DD-CPase-like"/>
</dbReference>
<dbReference type="GO" id="GO:0004180">
    <property type="term" value="F:carboxypeptidase activity"/>
    <property type="evidence" value="ECO:0007669"/>
    <property type="project" value="UniProtKB-KW"/>
</dbReference>
<dbReference type="Gene3D" id="3.30.1380.10">
    <property type="match status" value="1"/>
</dbReference>
<gene>
    <name evidence="3" type="ORF">IQ247_01195</name>
</gene>
<feature type="domain" description="D-alanyl-D-alanine carboxypeptidase-like core" evidence="2">
    <location>
        <begin position="119"/>
        <end position="248"/>
    </location>
</feature>
<reference evidence="3" key="1">
    <citation type="submission" date="2020-10" db="EMBL/GenBank/DDBJ databases">
        <authorList>
            <person name="Castelo-Branco R."/>
            <person name="Eusebio N."/>
            <person name="Adriana R."/>
            <person name="Vieira A."/>
            <person name="Brugerolle De Fraissinette N."/>
            <person name="Rezende De Castro R."/>
            <person name="Schneider M.P."/>
            <person name="Vasconcelos V."/>
            <person name="Leao P.N."/>
        </authorList>
    </citation>
    <scope>NUCLEOTIDE SEQUENCE</scope>
    <source>
        <strain evidence="3">LEGE 06105</strain>
    </source>
</reference>
<dbReference type="PANTHER" id="PTHR34385">
    <property type="entry name" value="D-ALANYL-D-ALANINE CARBOXYPEPTIDASE"/>
    <property type="match status" value="1"/>
</dbReference>
<dbReference type="EMBL" id="JADEWL010000003">
    <property type="protein sequence ID" value="MBE9211347.1"/>
    <property type="molecule type" value="Genomic_DNA"/>
</dbReference>
<keyword evidence="3" id="KW-0645">Protease</keyword>
<dbReference type="GO" id="GO:0006508">
    <property type="term" value="P:proteolysis"/>
    <property type="evidence" value="ECO:0007669"/>
    <property type="project" value="InterPro"/>
</dbReference>
<evidence type="ECO:0000259" key="2">
    <source>
        <dbReference type="Pfam" id="PF02557"/>
    </source>
</evidence>
<dbReference type="Pfam" id="PF02557">
    <property type="entry name" value="VanY"/>
    <property type="match status" value="1"/>
</dbReference>
<dbReference type="PANTHER" id="PTHR34385:SF1">
    <property type="entry name" value="PEPTIDOGLYCAN L-ALANYL-D-GLUTAMATE ENDOPEPTIDASE CWLK"/>
    <property type="match status" value="1"/>
</dbReference>
<dbReference type="RefSeq" id="WP_193916126.1">
    <property type="nucleotide sequence ID" value="NZ_JADEWL010000003.1"/>
</dbReference>
<keyword evidence="3" id="KW-0378">Hydrolase</keyword>
<accession>A0A8J7K0Q2</accession>
<keyword evidence="1" id="KW-1133">Transmembrane helix</keyword>
<organism evidence="3 4">
    <name type="scientific">Plectonema cf. radiosum LEGE 06105</name>
    <dbReference type="NCBI Taxonomy" id="945769"/>
    <lineage>
        <taxon>Bacteria</taxon>
        <taxon>Bacillati</taxon>
        <taxon>Cyanobacteriota</taxon>
        <taxon>Cyanophyceae</taxon>
        <taxon>Oscillatoriophycideae</taxon>
        <taxon>Oscillatoriales</taxon>
        <taxon>Microcoleaceae</taxon>
        <taxon>Plectonema</taxon>
    </lineage>
</organism>
<keyword evidence="1" id="KW-0472">Membrane</keyword>
<feature type="transmembrane region" description="Helical" evidence="1">
    <location>
        <begin position="41"/>
        <end position="65"/>
    </location>
</feature>
<keyword evidence="1" id="KW-0812">Transmembrane</keyword>
<evidence type="ECO:0000313" key="3">
    <source>
        <dbReference type="EMBL" id="MBE9211347.1"/>
    </source>
</evidence>
<dbReference type="InterPro" id="IPR058193">
    <property type="entry name" value="VanY/YodJ_core_dom"/>
</dbReference>
<keyword evidence="3" id="KW-0121">Carboxypeptidase</keyword>
<dbReference type="CDD" id="cd14852">
    <property type="entry name" value="LD-carboxypeptidase"/>
    <property type="match status" value="1"/>
</dbReference>
<comment type="caution">
    <text evidence="3">The sequence shown here is derived from an EMBL/GenBank/DDBJ whole genome shotgun (WGS) entry which is preliminary data.</text>
</comment>
<evidence type="ECO:0000313" key="4">
    <source>
        <dbReference type="Proteomes" id="UP000620559"/>
    </source>
</evidence>
<name>A0A8J7K0Q2_9CYAN</name>
<protein>
    <submittedName>
        <fullName evidence="3">D-alanyl-D-alanine carboxypeptidase family protein</fullName>
    </submittedName>
</protein>
<evidence type="ECO:0000256" key="1">
    <source>
        <dbReference type="SAM" id="Phobius"/>
    </source>
</evidence>
<dbReference type="AlphaFoldDB" id="A0A8J7K0Q2"/>